<gene>
    <name evidence="1" type="ORF">MC7420_94</name>
</gene>
<sequence>MFPPHPLTPSPTGGEGEQMFTVLLLLPSPKLGRGAGGEGYSVTYRWWCNGKASLCDRVRPKRHIS</sequence>
<evidence type="ECO:0000313" key="2">
    <source>
        <dbReference type="Proteomes" id="UP000003835"/>
    </source>
</evidence>
<protein>
    <submittedName>
        <fullName evidence="1">Uncharacterized protein</fullName>
    </submittedName>
</protein>
<dbReference type="AlphaFoldDB" id="B4W2S7"/>
<evidence type="ECO:0000313" key="1">
    <source>
        <dbReference type="EMBL" id="EDX71528.1"/>
    </source>
</evidence>
<reference evidence="1 2" key="1">
    <citation type="submission" date="2008-07" db="EMBL/GenBank/DDBJ databases">
        <authorList>
            <person name="Tandeau de Marsac N."/>
            <person name="Ferriera S."/>
            <person name="Johnson J."/>
            <person name="Kravitz S."/>
            <person name="Beeson K."/>
            <person name="Sutton G."/>
            <person name="Rogers Y.-H."/>
            <person name="Friedman R."/>
            <person name="Frazier M."/>
            <person name="Venter J.C."/>
        </authorList>
    </citation>
    <scope>NUCLEOTIDE SEQUENCE [LARGE SCALE GENOMIC DNA]</scope>
    <source>
        <strain evidence="1 2">PCC 7420</strain>
    </source>
</reference>
<accession>B4W2S7</accession>
<organism evidence="1 2">
    <name type="scientific">Coleofasciculus chthonoplastes PCC 7420</name>
    <dbReference type="NCBI Taxonomy" id="118168"/>
    <lineage>
        <taxon>Bacteria</taxon>
        <taxon>Bacillati</taxon>
        <taxon>Cyanobacteriota</taxon>
        <taxon>Cyanophyceae</taxon>
        <taxon>Coleofasciculales</taxon>
        <taxon>Coleofasciculaceae</taxon>
        <taxon>Coleofasciculus</taxon>
    </lineage>
</organism>
<keyword evidence="2" id="KW-1185">Reference proteome</keyword>
<dbReference type="EMBL" id="DS989872">
    <property type="protein sequence ID" value="EDX71528.1"/>
    <property type="molecule type" value="Genomic_DNA"/>
</dbReference>
<proteinExistence type="predicted"/>
<dbReference type="Proteomes" id="UP000003835">
    <property type="component" value="Unassembled WGS sequence"/>
</dbReference>
<name>B4W2S7_9CYAN</name>
<dbReference type="HOGENOM" id="CLU_2842229_0_0_3"/>